<dbReference type="AlphaFoldDB" id="A0A0P8YDW5"/>
<dbReference type="InterPro" id="IPR026843">
    <property type="entry name" value="SbcD_C"/>
</dbReference>
<evidence type="ECO:0000256" key="2">
    <source>
        <dbReference type="ARBA" id="ARBA00011322"/>
    </source>
</evidence>
<evidence type="ECO:0000256" key="3">
    <source>
        <dbReference type="ARBA" id="ARBA00013365"/>
    </source>
</evidence>
<dbReference type="PANTHER" id="PTHR30337">
    <property type="entry name" value="COMPONENT OF ATP-DEPENDENT DSDNA EXONUCLEASE"/>
    <property type="match status" value="1"/>
</dbReference>
<feature type="domain" description="Nuclease SbcCD subunit D C-terminal" evidence="9">
    <location>
        <begin position="266"/>
        <end position="355"/>
    </location>
</feature>
<evidence type="ECO:0000256" key="6">
    <source>
        <dbReference type="ARBA" id="ARBA00022839"/>
    </source>
</evidence>
<dbReference type="GO" id="GO:0006310">
    <property type="term" value="P:DNA recombination"/>
    <property type="evidence" value="ECO:0007669"/>
    <property type="project" value="UniProtKB-KW"/>
</dbReference>
<keyword evidence="5 7" id="KW-0378">Hydrolase</keyword>
<dbReference type="NCBIfam" id="TIGR00619">
    <property type="entry name" value="sbcd"/>
    <property type="match status" value="1"/>
</dbReference>
<comment type="subunit">
    <text evidence="2 7">Heterodimer of SbcC and SbcD.</text>
</comment>
<dbReference type="CDD" id="cd00840">
    <property type="entry name" value="MPP_Mre11_N"/>
    <property type="match status" value="1"/>
</dbReference>
<evidence type="ECO:0000256" key="1">
    <source>
        <dbReference type="ARBA" id="ARBA00010555"/>
    </source>
</evidence>
<accession>A0A0P8YDW5</accession>
<dbReference type="GO" id="GO:0004519">
    <property type="term" value="F:endonuclease activity"/>
    <property type="evidence" value="ECO:0007669"/>
    <property type="project" value="UniProtKB-KW"/>
</dbReference>
<evidence type="ECO:0000313" key="11">
    <source>
        <dbReference type="Proteomes" id="UP000050326"/>
    </source>
</evidence>
<evidence type="ECO:0000313" key="10">
    <source>
        <dbReference type="EMBL" id="KPU45428.1"/>
    </source>
</evidence>
<dbReference type="SUPFAM" id="SSF56300">
    <property type="entry name" value="Metallo-dependent phosphatases"/>
    <property type="match status" value="1"/>
</dbReference>
<keyword evidence="6 7" id="KW-0269">Exonuclease</keyword>
<feature type="domain" description="Calcineurin-like phosphoesterase" evidence="8">
    <location>
        <begin position="1"/>
        <end position="218"/>
    </location>
</feature>
<dbReference type="STRING" id="36849.OXPF_06610"/>
<dbReference type="Pfam" id="PF12320">
    <property type="entry name" value="SbcD_C"/>
    <property type="match status" value="1"/>
</dbReference>
<dbReference type="InterPro" id="IPR041796">
    <property type="entry name" value="Mre11_N"/>
</dbReference>
<dbReference type="PATRIC" id="fig|36849.3.peg.710"/>
<dbReference type="Gene3D" id="3.60.21.10">
    <property type="match status" value="1"/>
</dbReference>
<evidence type="ECO:0000259" key="9">
    <source>
        <dbReference type="Pfam" id="PF12320"/>
    </source>
</evidence>
<evidence type="ECO:0000256" key="4">
    <source>
        <dbReference type="ARBA" id="ARBA00022722"/>
    </source>
</evidence>
<dbReference type="EMBL" id="LKET01000021">
    <property type="protein sequence ID" value="KPU45428.1"/>
    <property type="molecule type" value="Genomic_DNA"/>
</dbReference>
<dbReference type="RefSeq" id="WP_054873779.1">
    <property type="nucleotide sequence ID" value="NZ_LKET01000021.1"/>
</dbReference>
<dbReference type="InterPro" id="IPR004593">
    <property type="entry name" value="SbcD"/>
</dbReference>
<evidence type="ECO:0000256" key="7">
    <source>
        <dbReference type="RuleBase" id="RU363069"/>
    </source>
</evidence>
<proteinExistence type="inferred from homology"/>
<protein>
    <recommendedName>
        <fullName evidence="3 7">Nuclease SbcCD subunit D</fullName>
    </recommendedName>
</protein>
<sequence>MRIIHTSDWHLGRIFHGVHLTEDQAYILEELTLLIKDKKPDVLLVAGDIFDRSVPPVEAVNLLDETISKIILDFRIPIIMISGNHDSADRIHFGSRLMGPSKLNVTGRFSKNINPLIIEDKFGSVFFYSLPYAEPAIIREVLEDEEIHSHDDSMKKIIAAIGDNMDKSKRNVLISHTFVAGGEGSESERPLSIGGTSVVDSSYFKDFDYVALGHLHRPQKVTSETIRYSGSLMKYSFSEADQKKHIPIIEMDGKGTVSIEKIELRPKRDVRCIEGYLEDLLNHPEECKNKEDYLMVTLKDEGAILDAMGKIRRVYPNTLHIERPQMLLSTELRGPDSNFKKMDIKDLFSSFFNQVTDSKISDEHLKAFEEILSKHNGALRWD</sequence>
<keyword evidence="7" id="KW-0255">Endonuclease</keyword>
<evidence type="ECO:0000256" key="5">
    <source>
        <dbReference type="ARBA" id="ARBA00022801"/>
    </source>
</evidence>
<dbReference type="GO" id="GO:0008408">
    <property type="term" value="F:3'-5' exonuclease activity"/>
    <property type="evidence" value="ECO:0007669"/>
    <property type="project" value="InterPro"/>
</dbReference>
<dbReference type="Proteomes" id="UP000050326">
    <property type="component" value="Unassembled WGS sequence"/>
</dbReference>
<keyword evidence="4 7" id="KW-0540">Nuclease</keyword>
<dbReference type="Pfam" id="PF00149">
    <property type="entry name" value="Metallophos"/>
    <property type="match status" value="1"/>
</dbReference>
<dbReference type="InterPro" id="IPR029052">
    <property type="entry name" value="Metallo-depent_PP-like"/>
</dbReference>
<comment type="function">
    <text evidence="7">SbcCD cleaves DNA hairpin structures. These structures can inhibit DNA replication and are intermediates in certain DNA recombination reactions. The complex acts as a 3'-&gt;5' double strand exonuclease that can open hairpins. It also has a 5' single-strand endonuclease activity.</text>
</comment>
<dbReference type="InterPro" id="IPR050535">
    <property type="entry name" value="DNA_Repair-Maintenance_Comp"/>
</dbReference>
<dbReference type="OrthoDB" id="9773856at2"/>
<gene>
    <name evidence="7 10" type="primary">sbcD</name>
    <name evidence="10" type="ORF">OXPF_06610</name>
</gene>
<organism evidence="10 11">
    <name type="scientific">Oxobacter pfennigii</name>
    <dbReference type="NCBI Taxonomy" id="36849"/>
    <lineage>
        <taxon>Bacteria</taxon>
        <taxon>Bacillati</taxon>
        <taxon>Bacillota</taxon>
        <taxon>Clostridia</taxon>
        <taxon>Eubacteriales</taxon>
        <taxon>Clostridiaceae</taxon>
        <taxon>Oxobacter</taxon>
    </lineage>
</organism>
<keyword evidence="11" id="KW-1185">Reference proteome</keyword>
<dbReference type="InterPro" id="IPR004843">
    <property type="entry name" value="Calcineurin-like_PHP"/>
</dbReference>
<evidence type="ECO:0000259" key="8">
    <source>
        <dbReference type="Pfam" id="PF00149"/>
    </source>
</evidence>
<comment type="caution">
    <text evidence="10">The sequence shown here is derived from an EMBL/GenBank/DDBJ whole genome shotgun (WGS) entry which is preliminary data.</text>
</comment>
<dbReference type="PANTHER" id="PTHR30337:SF0">
    <property type="entry name" value="NUCLEASE SBCCD SUBUNIT D"/>
    <property type="match status" value="1"/>
</dbReference>
<keyword evidence="7" id="KW-0233">DNA recombination</keyword>
<name>A0A0P8YDW5_9CLOT</name>
<keyword evidence="7" id="KW-0235">DNA replication</keyword>
<reference evidence="10 11" key="1">
    <citation type="submission" date="2015-09" db="EMBL/GenBank/DDBJ databases">
        <title>Genome sequence of Oxobacter pfennigii DSM 3222.</title>
        <authorList>
            <person name="Poehlein A."/>
            <person name="Bengelsdorf F.R."/>
            <person name="Schiel-Bengelsdorf B."/>
            <person name="Duerre P."/>
            <person name="Daniel R."/>
        </authorList>
    </citation>
    <scope>NUCLEOTIDE SEQUENCE [LARGE SCALE GENOMIC DNA]</scope>
    <source>
        <strain evidence="10 11">DSM 3222</strain>
    </source>
</reference>
<dbReference type="GO" id="GO:0006260">
    <property type="term" value="P:DNA replication"/>
    <property type="evidence" value="ECO:0007669"/>
    <property type="project" value="UniProtKB-KW"/>
</dbReference>
<comment type="similarity">
    <text evidence="1 7">Belongs to the SbcD family.</text>
</comment>